<keyword evidence="3" id="KW-0732">Signal</keyword>
<evidence type="ECO:0000256" key="2">
    <source>
        <dbReference type="SAM" id="Coils"/>
    </source>
</evidence>
<dbReference type="Proteomes" id="UP000242418">
    <property type="component" value="Unassembled WGS sequence"/>
</dbReference>
<evidence type="ECO:0000256" key="3">
    <source>
        <dbReference type="SAM" id="SignalP"/>
    </source>
</evidence>
<protein>
    <recommendedName>
        <fullName evidence="6">Lipoprotein</fullName>
    </recommendedName>
</protein>
<dbReference type="PROSITE" id="PS50005">
    <property type="entry name" value="TPR"/>
    <property type="match status" value="1"/>
</dbReference>
<sequence>MKSFVFRGFALSLVLLLAGCQSAPQQPANLPVDDLVSAFRQLDQSLASGDLSSAESQLGSLQQRAAGDTRLEQYQRQLAEAHLQQGQKALQAGDLDNATKALSRARSLMPQAPALTTGLDGAIAQAREAELAAAEQRRRAAEQAAAQAEAARLEQARQLRLAAERQAAAIQATQLPNTPPAEEPAPAKPQARLINPAAASSVIGMPMLDNQDNERLRSLLDGVAADMVAFNCAVRIEVRQAKDFPWVASLLNARIKRLDPSFSPRISQVIKPAQVPQLVLSPQR</sequence>
<name>A0AB37ZD80_9PSED</name>
<evidence type="ECO:0000313" key="4">
    <source>
        <dbReference type="EMBL" id="SCW75920.1"/>
    </source>
</evidence>
<organism evidence="4 5">
    <name type="scientific">Pseudomonas peli</name>
    <dbReference type="NCBI Taxonomy" id="592361"/>
    <lineage>
        <taxon>Bacteria</taxon>
        <taxon>Pseudomonadati</taxon>
        <taxon>Pseudomonadota</taxon>
        <taxon>Gammaproteobacteria</taxon>
        <taxon>Pseudomonadales</taxon>
        <taxon>Pseudomonadaceae</taxon>
        <taxon>Pseudomonas</taxon>
    </lineage>
</organism>
<feature type="coiled-coil region" evidence="2">
    <location>
        <begin position="119"/>
        <end position="173"/>
    </location>
</feature>
<keyword evidence="2" id="KW-0175">Coiled coil</keyword>
<evidence type="ECO:0008006" key="6">
    <source>
        <dbReference type="Google" id="ProtNLM"/>
    </source>
</evidence>
<keyword evidence="1" id="KW-0802">TPR repeat</keyword>
<keyword evidence="5" id="KW-1185">Reference proteome</keyword>
<evidence type="ECO:0000256" key="1">
    <source>
        <dbReference type="PROSITE-ProRule" id="PRU00339"/>
    </source>
</evidence>
<dbReference type="NCBIfam" id="NF041601">
    <property type="entry name" value="PA5502_lipo"/>
    <property type="match status" value="1"/>
</dbReference>
<dbReference type="EMBL" id="FMTL01000003">
    <property type="protein sequence ID" value="SCW75920.1"/>
    <property type="molecule type" value="Genomic_DNA"/>
</dbReference>
<reference evidence="4 5" key="1">
    <citation type="submission" date="2016-10" db="EMBL/GenBank/DDBJ databases">
        <authorList>
            <person name="Varghese N."/>
            <person name="Submissions S."/>
        </authorList>
    </citation>
    <scope>NUCLEOTIDE SEQUENCE [LARGE SCALE GENOMIC DNA]</scope>
    <source>
        <strain evidence="4 5">DSM 17833</strain>
    </source>
</reference>
<feature type="signal peptide" evidence="3">
    <location>
        <begin position="1"/>
        <end position="23"/>
    </location>
</feature>
<feature type="repeat" description="TPR" evidence="1">
    <location>
        <begin position="79"/>
        <end position="112"/>
    </location>
</feature>
<feature type="chain" id="PRO_5044259233" description="Lipoprotein" evidence="3">
    <location>
        <begin position="24"/>
        <end position="284"/>
    </location>
</feature>
<dbReference type="RefSeq" id="WP_090254408.1">
    <property type="nucleotide sequence ID" value="NZ_FMTL01000003.1"/>
</dbReference>
<proteinExistence type="predicted"/>
<dbReference type="InterPro" id="IPR048086">
    <property type="entry name" value="PA5502-like_lipo"/>
</dbReference>
<dbReference type="PROSITE" id="PS51257">
    <property type="entry name" value="PROKAR_LIPOPROTEIN"/>
    <property type="match status" value="1"/>
</dbReference>
<comment type="caution">
    <text evidence="4">The sequence shown here is derived from an EMBL/GenBank/DDBJ whole genome shotgun (WGS) entry which is preliminary data.</text>
</comment>
<dbReference type="InterPro" id="IPR019734">
    <property type="entry name" value="TPR_rpt"/>
</dbReference>
<gene>
    <name evidence="4" type="ORF">SAMN05216370_3262</name>
</gene>
<accession>A0AB37ZD80</accession>
<dbReference type="AlphaFoldDB" id="A0AB37ZD80"/>
<evidence type="ECO:0000313" key="5">
    <source>
        <dbReference type="Proteomes" id="UP000242418"/>
    </source>
</evidence>